<dbReference type="Proteomes" id="UP001642464">
    <property type="component" value="Unassembled WGS sequence"/>
</dbReference>
<comment type="subcellular location">
    <subcellularLocation>
        <location evidence="1">Membrane</location>
        <topology evidence="1">Multi-pass membrane protein</topology>
    </subcellularLocation>
</comment>
<accession>A0ABP0JEC7</accession>
<feature type="transmembrane region" description="Helical" evidence="8">
    <location>
        <begin position="812"/>
        <end position="833"/>
    </location>
</feature>
<keyword evidence="2 8" id="KW-0812">Transmembrane</keyword>
<dbReference type="Gene3D" id="1.20.1640.10">
    <property type="entry name" value="Multidrug efflux transporter AcrB transmembrane domain"/>
    <property type="match status" value="2"/>
</dbReference>
<evidence type="ECO:0000313" key="11">
    <source>
        <dbReference type="Proteomes" id="UP001642464"/>
    </source>
</evidence>
<keyword evidence="4 8" id="KW-0472">Membrane</keyword>
<evidence type="ECO:0000259" key="9">
    <source>
        <dbReference type="PROSITE" id="PS50156"/>
    </source>
</evidence>
<dbReference type="InterPro" id="IPR053958">
    <property type="entry name" value="HMGCR/SNAP/NPC1-like_SSD"/>
</dbReference>
<feature type="compositionally biased region" description="Polar residues" evidence="7">
    <location>
        <begin position="210"/>
        <end position="220"/>
    </location>
</feature>
<feature type="transmembrane region" description="Helical" evidence="8">
    <location>
        <begin position="1406"/>
        <end position="1428"/>
    </location>
</feature>
<evidence type="ECO:0000256" key="1">
    <source>
        <dbReference type="ARBA" id="ARBA00004141"/>
    </source>
</evidence>
<evidence type="ECO:0000256" key="4">
    <source>
        <dbReference type="ARBA" id="ARBA00023136"/>
    </source>
</evidence>
<dbReference type="PROSITE" id="PS50156">
    <property type="entry name" value="SSD"/>
    <property type="match status" value="1"/>
</dbReference>
<feature type="transmembrane region" description="Helical" evidence="8">
    <location>
        <begin position="947"/>
        <end position="968"/>
    </location>
</feature>
<evidence type="ECO:0000256" key="8">
    <source>
        <dbReference type="SAM" id="Phobius"/>
    </source>
</evidence>
<feature type="transmembrane region" description="Helical" evidence="8">
    <location>
        <begin position="886"/>
        <end position="911"/>
    </location>
</feature>
<feature type="domain" description="SSD" evidence="9">
    <location>
        <begin position="782"/>
        <end position="911"/>
    </location>
</feature>
<feature type="transmembrane region" description="Helical" evidence="8">
    <location>
        <begin position="1377"/>
        <end position="1399"/>
    </location>
</feature>
<feature type="compositionally biased region" description="Basic and acidic residues" evidence="7">
    <location>
        <begin position="199"/>
        <end position="209"/>
    </location>
</feature>
<evidence type="ECO:0000256" key="2">
    <source>
        <dbReference type="ARBA" id="ARBA00022692"/>
    </source>
</evidence>
<evidence type="ECO:0000256" key="6">
    <source>
        <dbReference type="ARBA" id="ARBA00038046"/>
    </source>
</evidence>
<protein>
    <submittedName>
        <fullName evidence="10">Protein dispatched homolog 3 (Patched domain-containing protein 2) (Thyroid hormone receptor up-regulated protein 1) (TRUP1)</fullName>
    </submittedName>
</protein>
<evidence type="ECO:0000256" key="3">
    <source>
        <dbReference type="ARBA" id="ARBA00022989"/>
    </source>
</evidence>
<dbReference type="Pfam" id="PF12349">
    <property type="entry name" value="Sterol-sensing"/>
    <property type="match status" value="1"/>
</dbReference>
<organism evidence="10 11">
    <name type="scientific">Durusdinium trenchii</name>
    <dbReference type="NCBI Taxonomy" id="1381693"/>
    <lineage>
        <taxon>Eukaryota</taxon>
        <taxon>Sar</taxon>
        <taxon>Alveolata</taxon>
        <taxon>Dinophyceae</taxon>
        <taxon>Suessiales</taxon>
        <taxon>Symbiodiniaceae</taxon>
        <taxon>Durusdinium</taxon>
    </lineage>
</organism>
<evidence type="ECO:0000256" key="7">
    <source>
        <dbReference type="SAM" id="MobiDB-lite"/>
    </source>
</evidence>
<feature type="transmembrane region" description="Helical" evidence="8">
    <location>
        <begin position="1519"/>
        <end position="1546"/>
    </location>
</feature>
<keyword evidence="5" id="KW-0325">Glycoprotein</keyword>
<feature type="transmembrane region" description="Helical" evidence="8">
    <location>
        <begin position="781"/>
        <end position="805"/>
    </location>
</feature>
<comment type="caution">
    <text evidence="10">The sequence shown here is derived from an EMBL/GenBank/DDBJ whole genome shotgun (WGS) entry which is preliminary data.</text>
</comment>
<proteinExistence type="inferred from homology"/>
<comment type="similarity">
    <text evidence="6">Belongs to the dispatched family.</text>
</comment>
<dbReference type="EMBL" id="CAXAMM010006925">
    <property type="protein sequence ID" value="CAK9012761.1"/>
    <property type="molecule type" value="Genomic_DNA"/>
</dbReference>
<dbReference type="InterPro" id="IPR000731">
    <property type="entry name" value="SSD"/>
</dbReference>
<feature type="transmembrane region" description="Helical" evidence="8">
    <location>
        <begin position="1489"/>
        <end position="1513"/>
    </location>
</feature>
<keyword evidence="3 8" id="KW-1133">Transmembrane helix</keyword>
<sequence length="1575" mass="174931">MNGKAAAGQDGGGAPSLWQRLLSPTCRCCKTDGEHTVADGDDVPAQIADCDDELNRGLSKSAPKVDGKADSKECVRGDKRRWTDTSLASNTDRKEIGLSLNEFAIVHRAARSLQKAVGVSDEPTARDLDRGVHVENIYDFYDPEVHKVRVRKMDDTVLHTRTTQARHTNMSLAVTLQRLKEADQTDLLGELTARQAAEQQERPDEDTRSEASGSQASDNMSLLSLHSEKSLEGLGGNEKDMLRKEAMAKLRRVRSVVDTEATANWGHIIGKVLHRKVLDFNAVKDKAIRKRRFEDAGEAVPLSESSNRTGVAIWLSRLQGRCKAIAAQALDLSKRLARTGKDVMDHEWDDPQLLTHLFSREYFDTLMLLANAACKLLGSCGRVALELASEVVKFLYFRESVKKIRNMWDFYRSTWAGTMTLIYRRMASHLGSQPWVVGECFLGVRLHGTDLVEEESHESEERLEDAEEEPISACCCSQCSAARPLLCACTGSFLLLLIVIIGLATLPFRIETNFETFLISDVQSSLHRAAFHSATASRSSGSVRRLQASSAKAYTTKDLYLGYSVAGQSGSNGILSTKFLSQIARLEQSLRESAEFIALCNETDEMYRGLCNPGLSFSSYALPSLEISTGSIVPDSMTLDGLGFDPVPIRTAFLVAKEHNLQELFLPTGYDPDLEIGAPSIRSLFRFRFVVGSVSDKVEDRVAAARIVDSKWETFFEDVLMPLLTTSELVQSFKDSMHVWFDGSGFRDFEVRLAVVNDIPLAIGSAIFILCYMLAHTRSLLLALVGPLLAMGSVPIAFIICAAFLGNTTVNFANFLAVFLAVGFGADVMFVYYDSWTQSEERAHSIPNRLAWTYKRAVKASLATTSTTALSFLCNMASVIRALRQFGFFMGVCVLVTWLSLTFIYVPTIVIDHIWCRKIRLSHRSYAGARKSACFQSWGALLFRLRYCVLILTLAAMVVFVATALPALQVGTGMPDIFPPDHNQNAGVQVMQHFESISQAFGNGRQEPPRDVKVCRETDFETTDECLMQWCEARFGVYRPTWEGNGTCTCQRRLNNACGAAASASVRVRFVGPSTLSELQVTQHVADHLLAWPNAGAVQWGTNALAEMLESEKKLPQLLQQVWETGDTSLNDVLEVTAELERQNSLATCGWDEICFCSGELQCKLDTWDGTTTLEMPAVRRLQDVTPARLLQTVTSSVPASQRIKVRAVFGIIPNLNVKLLGERTPEEMWDFNPAFDLSDPWAQRAMYSFCKDIPESLQVTRLWCWFEDFRLFARQFQGRFPVKQVDWGVVSRLFVDTSVSATRGTRYIWLEEEMIKGMYYSFELGESRHAPREEVLALKDSWDSYAQQWNSGSSSSTGLCFHVSDQWVAVESASRLIGSTAMSLAVLCVLALACMLIFTHSIMLSIVVVVSTVLVIIVLSFFITVVMGWEVGLIEVIAFIYFIGYVVDYSLHMVYKYGSSDALTDDELWVRLGPNRERSSLRFQRMSFALKTMGGATVGSAITTAGSSLFLVFCTLTIFAKLGAMCFTVTVASILFALCPLGAYLMTFGPVRPGLCQRCSGGRADRSQLEERQE</sequence>
<gene>
    <name evidence="10" type="ORF">SCF082_LOCUS11642</name>
</gene>
<evidence type="ECO:0000256" key="5">
    <source>
        <dbReference type="ARBA" id="ARBA00023180"/>
    </source>
</evidence>
<keyword evidence="11" id="KW-1185">Reference proteome</keyword>
<keyword evidence="10" id="KW-0675">Receptor</keyword>
<name>A0ABP0JEC7_9DINO</name>
<feature type="transmembrane region" description="Helical" evidence="8">
    <location>
        <begin position="755"/>
        <end position="775"/>
    </location>
</feature>
<dbReference type="InterPro" id="IPR052081">
    <property type="entry name" value="Dispatched_Hh_regulator"/>
</dbReference>
<evidence type="ECO:0000313" key="10">
    <source>
        <dbReference type="EMBL" id="CAK9012761.1"/>
    </source>
</evidence>
<dbReference type="PANTHER" id="PTHR45951">
    <property type="entry name" value="PROTEIN DISPATCHED-RELATED"/>
    <property type="match status" value="1"/>
</dbReference>
<feature type="transmembrane region" description="Helical" evidence="8">
    <location>
        <begin position="1434"/>
        <end position="1452"/>
    </location>
</feature>
<reference evidence="10 11" key="1">
    <citation type="submission" date="2024-02" db="EMBL/GenBank/DDBJ databases">
        <authorList>
            <person name="Chen Y."/>
            <person name="Shah S."/>
            <person name="Dougan E. K."/>
            <person name="Thang M."/>
            <person name="Chan C."/>
        </authorList>
    </citation>
    <scope>NUCLEOTIDE SEQUENCE [LARGE SCALE GENOMIC DNA]</scope>
</reference>
<feature type="region of interest" description="Disordered" evidence="7">
    <location>
        <begin position="195"/>
        <end position="224"/>
    </location>
</feature>
<dbReference type="SUPFAM" id="SSF82866">
    <property type="entry name" value="Multidrug efflux transporter AcrB transmembrane domain"/>
    <property type="match status" value="2"/>
</dbReference>